<dbReference type="EMBL" id="JAPQKT010000001">
    <property type="protein sequence ID" value="KAJ5242396.1"/>
    <property type="molecule type" value="Genomic_DNA"/>
</dbReference>
<dbReference type="Proteomes" id="UP001147733">
    <property type="component" value="Unassembled WGS sequence"/>
</dbReference>
<dbReference type="RefSeq" id="XP_056505400.1">
    <property type="nucleotide sequence ID" value="XM_056639643.1"/>
</dbReference>
<dbReference type="GO" id="GO:0016787">
    <property type="term" value="F:hydrolase activity"/>
    <property type="evidence" value="ECO:0007669"/>
    <property type="project" value="InterPro"/>
</dbReference>
<evidence type="ECO:0000256" key="1">
    <source>
        <dbReference type="ARBA" id="ARBA00038310"/>
    </source>
</evidence>
<reference evidence="3" key="1">
    <citation type="submission" date="2022-11" db="EMBL/GenBank/DDBJ databases">
        <authorList>
            <person name="Petersen C."/>
        </authorList>
    </citation>
    <scope>NUCLEOTIDE SEQUENCE</scope>
    <source>
        <strain evidence="3">IBT 23319</strain>
    </source>
</reference>
<reference evidence="3" key="2">
    <citation type="journal article" date="2023" name="IMA Fungus">
        <title>Comparative genomic study of the Penicillium genus elucidates a diverse pangenome and 15 lateral gene transfer events.</title>
        <authorList>
            <person name="Petersen C."/>
            <person name="Sorensen T."/>
            <person name="Nielsen M.R."/>
            <person name="Sondergaard T.E."/>
            <person name="Sorensen J.L."/>
            <person name="Fitzpatrick D.A."/>
            <person name="Frisvad J.C."/>
            <person name="Nielsen K.L."/>
        </authorList>
    </citation>
    <scope>NUCLEOTIDE SEQUENCE</scope>
    <source>
        <strain evidence="3">IBT 23319</strain>
    </source>
</reference>
<feature type="domain" description="Amidohydrolase-related" evidence="2">
    <location>
        <begin position="149"/>
        <end position="322"/>
    </location>
</feature>
<name>A0A9W9TV02_PENCI</name>
<dbReference type="AlphaFoldDB" id="A0A9W9TV02"/>
<comment type="similarity">
    <text evidence="1">Belongs to the metallo-dependent hydrolases superfamily.</text>
</comment>
<dbReference type="Pfam" id="PF04909">
    <property type="entry name" value="Amidohydro_2"/>
    <property type="match status" value="1"/>
</dbReference>
<dbReference type="SUPFAM" id="SSF51556">
    <property type="entry name" value="Metallo-dependent hydrolases"/>
    <property type="match status" value="1"/>
</dbReference>
<dbReference type="GeneID" id="81378810"/>
<dbReference type="InterPro" id="IPR052350">
    <property type="entry name" value="Metallo-dep_Lactonases"/>
</dbReference>
<organism evidence="3 4">
    <name type="scientific">Penicillium citrinum</name>
    <dbReference type="NCBI Taxonomy" id="5077"/>
    <lineage>
        <taxon>Eukaryota</taxon>
        <taxon>Fungi</taxon>
        <taxon>Dikarya</taxon>
        <taxon>Ascomycota</taxon>
        <taxon>Pezizomycotina</taxon>
        <taxon>Eurotiomycetes</taxon>
        <taxon>Eurotiomycetidae</taxon>
        <taxon>Eurotiales</taxon>
        <taxon>Aspergillaceae</taxon>
        <taxon>Penicillium</taxon>
    </lineage>
</organism>
<dbReference type="InterPro" id="IPR032466">
    <property type="entry name" value="Metal_Hydrolase"/>
</dbReference>
<dbReference type="PANTHER" id="PTHR43569">
    <property type="entry name" value="AMIDOHYDROLASE"/>
    <property type="match status" value="1"/>
</dbReference>
<proteinExistence type="inferred from homology"/>
<dbReference type="PANTHER" id="PTHR43569:SF2">
    <property type="entry name" value="AMIDOHYDROLASE-RELATED DOMAIN-CONTAINING PROTEIN"/>
    <property type="match status" value="1"/>
</dbReference>
<dbReference type="InterPro" id="IPR006680">
    <property type="entry name" value="Amidohydro-rel"/>
</dbReference>
<sequence length="367" mass="40962">MPIPVVDSHIHLFAASHLPTLAWYTPHGPLSAQHSIDEYRHATSSVSSTSNTNDKKYLKGFIFLETDRISSVEDSKDSDSSNKGWKYALEEVSFLSRIVKGEPISGEGHNALDKDMCLGIVPWAPVPGGPAALDSYMSEVKIKMGQGYAYQKVRGVRYLVQDKPAGIMLENNFIEGLRWLGKEGLTFDLGVDARQGGLGQLREAVEMMERLYSSTKKSGDIPVTIVINHLCKPNLRLTTESVRTHPEYLGWKDLITRMAQITPTTYMKLSGAFSELLPLSPEEDVNFNDVARQIQPWTDVVFDVFGRDRVMFGSDWPVANIGGGGNDVAWNRWRRVVEILLDKKGFNDQEKANVWGQVAVKAYGIEL</sequence>
<comment type="caution">
    <text evidence="3">The sequence shown here is derived from an EMBL/GenBank/DDBJ whole genome shotgun (WGS) entry which is preliminary data.</text>
</comment>
<protein>
    <recommendedName>
        <fullName evidence="2">Amidohydrolase-related domain-containing protein</fullName>
    </recommendedName>
</protein>
<dbReference type="OrthoDB" id="2135488at2759"/>
<accession>A0A9W9TV02</accession>
<keyword evidence="4" id="KW-1185">Reference proteome</keyword>
<dbReference type="Gene3D" id="3.20.20.140">
    <property type="entry name" value="Metal-dependent hydrolases"/>
    <property type="match status" value="1"/>
</dbReference>
<gene>
    <name evidence="3" type="ORF">N7469_000723</name>
</gene>
<evidence type="ECO:0000313" key="4">
    <source>
        <dbReference type="Proteomes" id="UP001147733"/>
    </source>
</evidence>
<evidence type="ECO:0000313" key="3">
    <source>
        <dbReference type="EMBL" id="KAJ5242396.1"/>
    </source>
</evidence>
<evidence type="ECO:0000259" key="2">
    <source>
        <dbReference type="Pfam" id="PF04909"/>
    </source>
</evidence>